<dbReference type="Proteomes" id="UP001500363">
    <property type="component" value="Unassembled WGS sequence"/>
</dbReference>
<organism evidence="1 2">
    <name type="scientific">Kribbella lupini</name>
    <dbReference type="NCBI Taxonomy" id="291602"/>
    <lineage>
        <taxon>Bacteria</taxon>
        <taxon>Bacillati</taxon>
        <taxon>Actinomycetota</taxon>
        <taxon>Actinomycetes</taxon>
        <taxon>Propionibacteriales</taxon>
        <taxon>Kribbellaceae</taxon>
        <taxon>Kribbella</taxon>
    </lineage>
</organism>
<proteinExistence type="predicted"/>
<sequence length="121" mass="13444">MYDGVIILESLRTGAVLDEVPLTVRKLQRVAVTGASAAQPALWTIMDFAVEDQHAEALAEKLQEVLDKPGWYADFHNADEIFVVFPGKVFRYPRGDQAARAEAQAHGRTLAIPEPQLDWVD</sequence>
<keyword evidence="2" id="KW-1185">Reference proteome</keyword>
<dbReference type="RefSeq" id="WP_344175480.1">
    <property type="nucleotide sequence ID" value="NZ_BAAANC010000002.1"/>
</dbReference>
<accession>A0ABN2B268</accession>
<reference evidence="1 2" key="1">
    <citation type="journal article" date="2019" name="Int. J. Syst. Evol. Microbiol.">
        <title>The Global Catalogue of Microorganisms (GCM) 10K type strain sequencing project: providing services to taxonomists for standard genome sequencing and annotation.</title>
        <authorList>
            <consortium name="The Broad Institute Genomics Platform"/>
            <consortium name="The Broad Institute Genome Sequencing Center for Infectious Disease"/>
            <person name="Wu L."/>
            <person name="Ma J."/>
        </authorList>
    </citation>
    <scope>NUCLEOTIDE SEQUENCE [LARGE SCALE GENOMIC DNA]</scope>
    <source>
        <strain evidence="1 2">JCM 14303</strain>
    </source>
</reference>
<evidence type="ECO:0000313" key="2">
    <source>
        <dbReference type="Proteomes" id="UP001500363"/>
    </source>
</evidence>
<protein>
    <recommendedName>
        <fullName evidence="3">SPOR domain-containing protein</fullName>
    </recommendedName>
</protein>
<evidence type="ECO:0000313" key="1">
    <source>
        <dbReference type="EMBL" id="GAA1531386.1"/>
    </source>
</evidence>
<evidence type="ECO:0008006" key="3">
    <source>
        <dbReference type="Google" id="ProtNLM"/>
    </source>
</evidence>
<gene>
    <name evidence="1" type="ORF">GCM10009741_36960</name>
</gene>
<dbReference type="EMBL" id="BAAANC010000002">
    <property type="protein sequence ID" value="GAA1531386.1"/>
    <property type="molecule type" value="Genomic_DNA"/>
</dbReference>
<name>A0ABN2B268_9ACTN</name>
<comment type="caution">
    <text evidence="1">The sequence shown here is derived from an EMBL/GenBank/DDBJ whole genome shotgun (WGS) entry which is preliminary data.</text>
</comment>